<dbReference type="RefSeq" id="WP_386047823.1">
    <property type="nucleotide sequence ID" value="NZ_JBHUIO010000009.1"/>
</dbReference>
<keyword evidence="2" id="KW-1185">Reference proteome</keyword>
<gene>
    <name evidence="1" type="ORF">ACFSOY_14655</name>
</gene>
<evidence type="ECO:0000313" key="2">
    <source>
        <dbReference type="Proteomes" id="UP001597343"/>
    </source>
</evidence>
<dbReference type="EMBL" id="JBHUIO010000009">
    <property type="protein sequence ID" value="MFD2171206.1"/>
    <property type="molecule type" value="Genomic_DNA"/>
</dbReference>
<dbReference type="Proteomes" id="UP001597343">
    <property type="component" value="Unassembled WGS sequence"/>
</dbReference>
<comment type="caution">
    <text evidence="1">The sequence shown here is derived from an EMBL/GenBank/DDBJ whole genome shotgun (WGS) entry which is preliminary data.</text>
</comment>
<evidence type="ECO:0000313" key="1">
    <source>
        <dbReference type="EMBL" id="MFD2171206.1"/>
    </source>
</evidence>
<reference evidence="2" key="1">
    <citation type="journal article" date="2019" name="Int. J. Syst. Evol. Microbiol.">
        <title>The Global Catalogue of Microorganisms (GCM) 10K type strain sequencing project: providing services to taxonomists for standard genome sequencing and annotation.</title>
        <authorList>
            <consortium name="The Broad Institute Genomics Platform"/>
            <consortium name="The Broad Institute Genome Sequencing Center for Infectious Disease"/>
            <person name="Wu L."/>
            <person name="Ma J."/>
        </authorList>
    </citation>
    <scope>NUCLEOTIDE SEQUENCE [LARGE SCALE GENOMIC DNA]</scope>
    <source>
        <strain evidence="2">CGMCC 1.13574</strain>
    </source>
</reference>
<name>A0ABW5A0Z5_9BACL</name>
<accession>A0ABW5A0Z5</accession>
<proteinExistence type="predicted"/>
<organism evidence="1 2">
    <name type="scientific">Tumebacillus lipolyticus</name>
    <dbReference type="NCBI Taxonomy" id="1280370"/>
    <lineage>
        <taxon>Bacteria</taxon>
        <taxon>Bacillati</taxon>
        <taxon>Bacillota</taxon>
        <taxon>Bacilli</taxon>
        <taxon>Bacillales</taxon>
        <taxon>Alicyclobacillaceae</taxon>
        <taxon>Tumebacillus</taxon>
    </lineage>
</organism>
<protein>
    <submittedName>
        <fullName evidence="1">Uncharacterized protein</fullName>
    </submittedName>
</protein>
<sequence length="482" mass="55483">MRKRYEELLALTVESEGWLESRPGSDLWVDGLNVFLNVEPDEFEAGFARFLSDYPCEMDLLIETLEALQRYCLDAAKEGEFELYQALSVGMTYLTLHPEVNGEFFNIPVQVTNHSLALLLSPTYRAVWVHSYNAGLELVIDLKADRPTIFRPEHGRIYQMGRWHQAGEVIRFPFVHYFHEMSHVLLFSDLYARVIGTPDEDRSAFVNMEAAITCLENVVLGELMAVQEDLNLIDDGFGTVAVFQEAADFRMSVFRGDVEGVTPQSLALYLKRNIQFGEDDFLIPENRIKQAILSAHQLSDREVELIAPHYADLINNQHGHAGWGKEACERNRLPAFREVAELLPVETFALAKLEESLHSDSWSTSSQLFSCEKLPEPNRELREQNKRRWRFRELLFRIAETRGFLQQGLPSQNCSAQTELLEIAEEIADVLNNNRWMEPALYENMLRDVKHCLSDEAVGDMMIRERVVAIFEQPFSYLLEPR</sequence>